<protein>
    <submittedName>
        <fullName evidence="1">Uncharacterized protein</fullName>
    </submittedName>
</protein>
<dbReference type="EMBL" id="CM042057">
    <property type="protein sequence ID" value="KAI3692659.1"/>
    <property type="molecule type" value="Genomic_DNA"/>
</dbReference>
<keyword evidence="2" id="KW-1185">Reference proteome</keyword>
<comment type="caution">
    <text evidence="1">The sequence shown here is derived from an EMBL/GenBank/DDBJ whole genome shotgun (WGS) entry which is preliminary data.</text>
</comment>
<proteinExistence type="predicted"/>
<evidence type="ECO:0000313" key="1">
    <source>
        <dbReference type="EMBL" id="KAI3692659.1"/>
    </source>
</evidence>
<reference evidence="2" key="1">
    <citation type="journal article" date="2022" name="Mol. Ecol. Resour.">
        <title>The genomes of chicory, endive, great burdock and yacon provide insights into Asteraceae palaeo-polyploidization history and plant inulin production.</title>
        <authorList>
            <person name="Fan W."/>
            <person name="Wang S."/>
            <person name="Wang H."/>
            <person name="Wang A."/>
            <person name="Jiang F."/>
            <person name="Liu H."/>
            <person name="Zhao H."/>
            <person name="Xu D."/>
            <person name="Zhang Y."/>
        </authorList>
    </citation>
    <scope>NUCLEOTIDE SEQUENCE [LARGE SCALE GENOMIC DNA]</scope>
    <source>
        <strain evidence="2">cv. Niubang</strain>
    </source>
</reference>
<accession>A0ACB8Z4R4</accession>
<reference evidence="1 2" key="2">
    <citation type="journal article" date="2022" name="Mol. Ecol. Resour.">
        <title>The genomes of chicory, endive, great burdock and yacon provide insights into Asteraceae paleo-polyploidization history and plant inulin production.</title>
        <authorList>
            <person name="Fan W."/>
            <person name="Wang S."/>
            <person name="Wang H."/>
            <person name="Wang A."/>
            <person name="Jiang F."/>
            <person name="Liu H."/>
            <person name="Zhao H."/>
            <person name="Xu D."/>
            <person name="Zhang Y."/>
        </authorList>
    </citation>
    <scope>NUCLEOTIDE SEQUENCE [LARGE SCALE GENOMIC DNA]</scope>
    <source>
        <strain evidence="2">cv. Niubang</strain>
    </source>
</reference>
<dbReference type="Proteomes" id="UP001055879">
    <property type="component" value="Linkage Group LG11"/>
</dbReference>
<organism evidence="1 2">
    <name type="scientific">Arctium lappa</name>
    <name type="common">Greater burdock</name>
    <name type="synonym">Lappa major</name>
    <dbReference type="NCBI Taxonomy" id="4217"/>
    <lineage>
        <taxon>Eukaryota</taxon>
        <taxon>Viridiplantae</taxon>
        <taxon>Streptophyta</taxon>
        <taxon>Embryophyta</taxon>
        <taxon>Tracheophyta</taxon>
        <taxon>Spermatophyta</taxon>
        <taxon>Magnoliopsida</taxon>
        <taxon>eudicotyledons</taxon>
        <taxon>Gunneridae</taxon>
        <taxon>Pentapetalae</taxon>
        <taxon>asterids</taxon>
        <taxon>campanulids</taxon>
        <taxon>Asterales</taxon>
        <taxon>Asteraceae</taxon>
        <taxon>Carduoideae</taxon>
        <taxon>Cardueae</taxon>
        <taxon>Arctiinae</taxon>
        <taxon>Arctium</taxon>
    </lineage>
</organism>
<gene>
    <name evidence="1" type="ORF">L6452_32480</name>
</gene>
<name>A0ACB8Z4R4_ARCLA</name>
<sequence length="70" mass="8088">MRKIQGQVIQDGWNTSPSGTFMFKVTKRLKALKPLLRRLRASYGRITERVHFLKGVRRDPISAGWGPFKC</sequence>
<evidence type="ECO:0000313" key="2">
    <source>
        <dbReference type="Proteomes" id="UP001055879"/>
    </source>
</evidence>